<accession>A0A914CA37</accession>
<sequence>MLYDSDEPRRKIPRFKERISYEDNENDFQERYRFTPRLVNLLLDELDDSLEPTTNRSHALSSKEKLLAALRYYASGHFYYSIADTQGMHKSSICRAIKEVTFLINERLRNYIKWPDTMAKRHEASHRFFHLADPGIYNIAGLLDGTHVGIVPPKDFEAQYVN</sequence>
<protein>
    <submittedName>
        <fullName evidence="2">Nuclease HARBI1</fullName>
    </submittedName>
</protein>
<keyword evidence="1" id="KW-1185">Reference proteome</keyword>
<evidence type="ECO:0000313" key="1">
    <source>
        <dbReference type="Proteomes" id="UP000887540"/>
    </source>
</evidence>
<organism evidence="1 2">
    <name type="scientific">Acrobeloides nanus</name>
    <dbReference type="NCBI Taxonomy" id="290746"/>
    <lineage>
        <taxon>Eukaryota</taxon>
        <taxon>Metazoa</taxon>
        <taxon>Ecdysozoa</taxon>
        <taxon>Nematoda</taxon>
        <taxon>Chromadorea</taxon>
        <taxon>Rhabditida</taxon>
        <taxon>Tylenchina</taxon>
        <taxon>Cephalobomorpha</taxon>
        <taxon>Cephaloboidea</taxon>
        <taxon>Cephalobidae</taxon>
        <taxon>Acrobeloides</taxon>
    </lineage>
</organism>
<dbReference type="WBParaSite" id="ACRNAN_Path_581.g2183.t1">
    <property type="protein sequence ID" value="ACRNAN_Path_581.g2183.t1"/>
    <property type="gene ID" value="ACRNAN_Path_581.g2183"/>
</dbReference>
<reference evidence="2" key="1">
    <citation type="submission" date="2022-11" db="UniProtKB">
        <authorList>
            <consortium name="WormBaseParasite"/>
        </authorList>
    </citation>
    <scope>IDENTIFICATION</scope>
</reference>
<dbReference type="AlphaFoldDB" id="A0A914CA37"/>
<evidence type="ECO:0000313" key="2">
    <source>
        <dbReference type="WBParaSite" id="ACRNAN_Path_581.g2183.t1"/>
    </source>
</evidence>
<dbReference type="Proteomes" id="UP000887540">
    <property type="component" value="Unplaced"/>
</dbReference>
<name>A0A914CA37_9BILA</name>
<proteinExistence type="predicted"/>